<keyword evidence="2" id="KW-0472">Membrane</keyword>
<feature type="transmembrane region" description="Helical" evidence="2">
    <location>
        <begin position="55"/>
        <end position="75"/>
    </location>
</feature>
<feature type="transmembrane region" description="Helical" evidence="2">
    <location>
        <begin position="210"/>
        <end position="236"/>
    </location>
</feature>
<organism evidence="5">
    <name type="scientific">Caenorhabditis brenneri</name>
    <name type="common">Nematode worm</name>
    <dbReference type="NCBI Taxonomy" id="135651"/>
    <lineage>
        <taxon>Eukaryota</taxon>
        <taxon>Metazoa</taxon>
        <taxon>Ecdysozoa</taxon>
        <taxon>Nematoda</taxon>
        <taxon>Chromadorea</taxon>
        <taxon>Rhabditida</taxon>
        <taxon>Rhabditina</taxon>
        <taxon>Rhabditomorpha</taxon>
        <taxon>Rhabditoidea</taxon>
        <taxon>Rhabditidae</taxon>
        <taxon>Peloderinae</taxon>
        <taxon>Caenorhabditis</taxon>
    </lineage>
</organism>
<feature type="transmembrane region" description="Helical" evidence="2">
    <location>
        <begin position="115"/>
        <end position="135"/>
    </location>
</feature>
<dbReference type="EMBL" id="GL379851">
    <property type="protein sequence ID" value="EGT55475.1"/>
    <property type="molecule type" value="Genomic_DNA"/>
</dbReference>
<accession>G0N8U6</accession>
<feature type="transmembrane region" description="Helical" evidence="2">
    <location>
        <begin position="281"/>
        <end position="302"/>
    </location>
</feature>
<dbReference type="Proteomes" id="UP000008068">
    <property type="component" value="Unassembled WGS sequence"/>
</dbReference>
<feature type="transmembrane region" description="Helical" evidence="2">
    <location>
        <begin position="147"/>
        <end position="168"/>
    </location>
</feature>
<feature type="transmembrane region" description="Helical" evidence="2">
    <location>
        <begin position="81"/>
        <end position="103"/>
    </location>
</feature>
<dbReference type="AlphaFoldDB" id="G0N8U6"/>
<gene>
    <name evidence="4" type="ORF">CAEBREN_29110</name>
</gene>
<dbReference type="PANTHER" id="PTHR45757">
    <property type="entry name" value="PROTEIN CBG23364-RELATED"/>
    <property type="match status" value="1"/>
</dbReference>
<dbReference type="OrthoDB" id="2985014at2759"/>
<feature type="transmembrane region" description="Helical" evidence="2">
    <location>
        <begin position="248"/>
        <end position="269"/>
    </location>
</feature>
<dbReference type="GO" id="GO:0022857">
    <property type="term" value="F:transmembrane transporter activity"/>
    <property type="evidence" value="ECO:0007669"/>
    <property type="project" value="InterPro"/>
</dbReference>
<dbReference type="InParanoid" id="G0N8U6"/>
<evidence type="ECO:0000256" key="1">
    <source>
        <dbReference type="ARBA" id="ARBA00004141"/>
    </source>
</evidence>
<dbReference type="GO" id="GO:0016020">
    <property type="term" value="C:membrane"/>
    <property type="evidence" value="ECO:0007669"/>
    <property type="project" value="UniProtKB-SubCell"/>
</dbReference>
<dbReference type="eggNOG" id="KOG2532">
    <property type="taxonomic scope" value="Eukaryota"/>
</dbReference>
<dbReference type="HOGENOM" id="CLU_001265_5_3_1"/>
<dbReference type="InterPro" id="IPR036259">
    <property type="entry name" value="MFS_trans_sf"/>
</dbReference>
<feature type="transmembrane region" description="Helical" evidence="2">
    <location>
        <begin position="341"/>
        <end position="366"/>
    </location>
</feature>
<keyword evidence="2" id="KW-0812">Transmembrane</keyword>
<comment type="subcellular location">
    <subcellularLocation>
        <location evidence="1">Membrane</location>
        <topology evidence="1">Multi-pass membrane protein</topology>
    </subcellularLocation>
</comment>
<feature type="transmembrane region" description="Helical" evidence="2">
    <location>
        <begin position="308"/>
        <end position="329"/>
    </location>
</feature>
<evidence type="ECO:0000313" key="4">
    <source>
        <dbReference type="EMBL" id="EGT55475.1"/>
    </source>
</evidence>
<sequence>MKEDMSVMTVFNGTQRSVYDYTGDEKKYILWAVGAGTVFGTSPTNWAVVKYGAKWPFLIAGLVSSFSTTLIPFAAKNNFLFLLFLRFLQGIAYSTDFAAIGVITVRWAPLSEMAFFIALLTCFTGVASMITNSATGLICESSFGWQYAFYIHSFVGLILFALWSGIYVDDPQDTKRISEKELSRIHKNKSAAHLDKNGSVPCFKIFTSPVILVVWLNAFFEMTAVIFFATYMPIYLHHVLKFPVTETGFYVGIILGMNIPLRLVAAAFSDRIKFISEKMKIIIFNTLSVGVSGLALACIGFIPEDENMLSFICIVIVMMFIALNCGGFYKCAALHARQHAHVVIAAIQFTKCLALFSAPFLVAFYVSNESNRIEWIPVFLSLGLSMFAANLISVFVFTDKPAEWTEKKEYAEVPVDESKC</sequence>
<reference evidence="5" key="1">
    <citation type="submission" date="2011-07" db="EMBL/GenBank/DDBJ databases">
        <authorList>
            <consortium name="Caenorhabditis brenneri Sequencing and Analysis Consortium"/>
            <person name="Wilson R.K."/>
        </authorList>
    </citation>
    <scope>NUCLEOTIDE SEQUENCE [LARGE SCALE GENOMIC DNA]</scope>
    <source>
        <strain evidence="5">PB2801</strain>
    </source>
</reference>
<keyword evidence="2" id="KW-1133">Transmembrane helix</keyword>
<name>G0N8U6_CAEBE</name>
<dbReference type="InterPro" id="IPR011701">
    <property type="entry name" value="MFS"/>
</dbReference>
<evidence type="ECO:0000313" key="5">
    <source>
        <dbReference type="Proteomes" id="UP000008068"/>
    </source>
</evidence>
<feature type="transmembrane region" description="Helical" evidence="2">
    <location>
        <begin position="28"/>
        <end position="48"/>
    </location>
</feature>
<dbReference type="SUPFAM" id="SSF103473">
    <property type="entry name" value="MFS general substrate transporter"/>
    <property type="match status" value="1"/>
</dbReference>
<dbReference type="FunCoup" id="G0N8U6">
    <property type="interactions" value="24"/>
</dbReference>
<dbReference type="STRING" id="135651.G0N8U6"/>
<dbReference type="Pfam" id="PF07690">
    <property type="entry name" value="MFS_1"/>
    <property type="match status" value="1"/>
</dbReference>
<dbReference type="PANTHER" id="PTHR45757:SF29">
    <property type="entry name" value="MAJOR FACILITATOR SUPERFAMILY (MFS) PROFILE DOMAIN-CONTAINING PROTEIN"/>
    <property type="match status" value="1"/>
</dbReference>
<dbReference type="PROSITE" id="PS50850">
    <property type="entry name" value="MFS"/>
    <property type="match status" value="1"/>
</dbReference>
<evidence type="ECO:0000259" key="3">
    <source>
        <dbReference type="PROSITE" id="PS50850"/>
    </source>
</evidence>
<feature type="domain" description="Major facilitator superfamily (MFS) profile" evidence="3">
    <location>
        <begin position="1"/>
        <end position="401"/>
    </location>
</feature>
<dbReference type="InterPro" id="IPR020846">
    <property type="entry name" value="MFS_dom"/>
</dbReference>
<feature type="transmembrane region" description="Helical" evidence="2">
    <location>
        <begin position="378"/>
        <end position="398"/>
    </location>
</feature>
<protein>
    <recommendedName>
        <fullName evidence="3">Major facilitator superfamily (MFS) profile domain-containing protein</fullName>
    </recommendedName>
</protein>
<proteinExistence type="predicted"/>
<dbReference type="Gene3D" id="1.20.1250.20">
    <property type="entry name" value="MFS general substrate transporter like domains"/>
    <property type="match status" value="2"/>
</dbReference>
<keyword evidence="5" id="KW-1185">Reference proteome</keyword>
<evidence type="ECO:0000256" key="2">
    <source>
        <dbReference type="SAM" id="Phobius"/>
    </source>
</evidence>